<comment type="subcellular location">
    <subcellularLocation>
        <location evidence="1">Cell membrane</location>
        <topology evidence="1">Multi-pass membrane protein</topology>
    </subcellularLocation>
</comment>
<feature type="transmembrane region" description="Helical" evidence="6">
    <location>
        <begin position="295"/>
        <end position="312"/>
    </location>
</feature>
<feature type="transmembrane region" description="Helical" evidence="6">
    <location>
        <begin position="6"/>
        <end position="23"/>
    </location>
</feature>
<keyword evidence="4 6" id="KW-1133">Transmembrane helix</keyword>
<dbReference type="EMBL" id="RBZU01000009">
    <property type="protein sequence ID" value="RKP50262.1"/>
    <property type="molecule type" value="Genomic_DNA"/>
</dbReference>
<keyword evidence="3 6" id="KW-0812">Transmembrane</keyword>
<gene>
    <name evidence="8" type="ORF">D7S86_19270</name>
</gene>
<keyword evidence="9" id="KW-1185">Reference proteome</keyword>
<dbReference type="OrthoDB" id="597333at2"/>
<evidence type="ECO:0000256" key="4">
    <source>
        <dbReference type="ARBA" id="ARBA00022989"/>
    </source>
</evidence>
<protein>
    <submittedName>
        <fullName evidence="8">Pilus assembly protein</fullName>
    </submittedName>
</protein>
<dbReference type="PANTHER" id="PTHR35007">
    <property type="entry name" value="INTEGRAL MEMBRANE PROTEIN-RELATED"/>
    <property type="match status" value="1"/>
</dbReference>
<evidence type="ECO:0000259" key="7">
    <source>
        <dbReference type="Pfam" id="PF00482"/>
    </source>
</evidence>
<evidence type="ECO:0000256" key="1">
    <source>
        <dbReference type="ARBA" id="ARBA00004651"/>
    </source>
</evidence>
<evidence type="ECO:0000256" key="3">
    <source>
        <dbReference type="ARBA" id="ARBA00022692"/>
    </source>
</evidence>
<feature type="domain" description="Type II secretion system protein GspF" evidence="7">
    <location>
        <begin position="148"/>
        <end position="274"/>
    </location>
</feature>
<evidence type="ECO:0000313" key="8">
    <source>
        <dbReference type="EMBL" id="RKP50262.1"/>
    </source>
</evidence>
<feature type="transmembrane region" description="Helical" evidence="6">
    <location>
        <begin position="112"/>
        <end position="130"/>
    </location>
</feature>
<dbReference type="RefSeq" id="WP_121088480.1">
    <property type="nucleotide sequence ID" value="NZ_RBZU01000009.1"/>
</dbReference>
<dbReference type="Pfam" id="PF00482">
    <property type="entry name" value="T2SSF"/>
    <property type="match status" value="1"/>
</dbReference>
<dbReference type="GO" id="GO:0005886">
    <property type="term" value="C:plasma membrane"/>
    <property type="evidence" value="ECO:0007669"/>
    <property type="project" value="UniProtKB-SubCell"/>
</dbReference>
<feature type="transmembrane region" description="Helical" evidence="6">
    <location>
        <begin position="88"/>
        <end position="106"/>
    </location>
</feature>
<sequence length="314" mass="34427">MPSVLAGIAAFALLLIALALWLWQRATFVEQRASVQRFVDSHVAAPAATRGPAGAHEASALEQALRRWSAPHVERAMRIAHRAGIHDIARFYLIAALVLAVLGLFVWIRLGWIASVAVVIAAAACLRFVLWQRAVAQQQRIVTQLPGFLDGVVRMITIGNSVPAAFQAAVPSADLPLRECLERASRMMRAGVEIDSALLQLAELYRVEAFMLIAAVVRLSVRYGGRADIVLERMAAFMRDREMAERELRALSAETRLSAWILGVLPLAIGGFIVFRNPSYFVGMWNDATGRDLLYGALGLQASGAFLLYRLAKL</sequence>
<dbReference type="Proteomes" id="UP000270342">
    <property type="component" value="Unassembled WGS sequence"/>
</dbReference>
<feature type="transmembrane region" description="Helical" evidence="6">
    <location>
        <begin position="257"/>
        <end position="275"/>
    </location>
</feature>
<accession>A0A494XKJ5</accession>
<dbReference type="AlphaFoldDB" id="A0A494XKJ5"/>
<evidence type="ECO:0000313" key="9">
    <source>
        <dbReference type="Proteomes" id="UP000270342"/>
    </source>
</evidence>
<name>A0A494XKJ5_9BURK</name>
<evidence type="ECO:0000256" key="2">
    <source>
        <dbReference type="ARBA" id="ARBA00022475"/>
    </source>
</evidence>
<evidence type="ECO:0000256" key="6">
    <source>
        <dbReference type="SAM" id="Phobius"/>
    </source>
</evidence>
<reference evidence="8 9" key="1">
    <citation type="submission" date="2018-10" db="EMBL/GenBank/DDBJ databases">
        <title>Robbsia sp. DHC34, isolated from soil.</title>
        <authorList>
            <person name="Gao Z.-H."/>
            <person name="Qiu L.-H."/>
        </authorList>
    </citation>
    <scope>NUCLEOTIDE SEQUENCE [LARGE SCALE GENOMIC DNA]</scope>
    <source>
        <strain evidence="8 9">DHC34</strain>
    </source>
</reference>
<dbReference type="PANTHER" id="PTHR35007:SF1">
    <property type="entry name" value="PILUS ASSEMBLY PROTEIN"/>
    <property type="match status" value="1"/>
</dbReference>
<evidence type="ECO:0000256" key="5">
    <source>
        <dbReference type="ARBA" id="ARBA00023136"/>
    </source>
</evidence>
<keyword evidence="2" id="KW-1003">Cell membrane</keyword>
<dbReference type="InterPro" id="IPR018076">
    <property type="entry name" value="T2SS_GspF_dom"/>
</dbReference>
<comment type="caution">
    <text evidence="8">The sequence shown here is derived from an EMBL/GenBank/DDBJ whole genome shotgun (WGS) entry which is preliminary data.</text>
</comment>
<organism evidence="8 9">
    <name type="scientific">Pararobbsia silviterrae</name>
    <dbReference type="NCBI Taxonomy" id="1792498"/>
    <lineage>
        <taxon>Bacteria</taxon>
        <taxon>Pseudomonadati</taxon>
        <taxon>Pseudomonadota</taxon>
        <taxon>Betaproteobacteria</taxon>
        <taxon>Burkholderiales</taxon>
        <taxon>Burkholderiaceae</taxon>
        <taxon>Pararobbsia</taxon>
    </lineage>
</organism>
<keyword evidence="5 6" id="KW-0472">Membrane</keyword>
<proteinExistence type="predicted"/>